<sequence>MDNHLIEHIFSGSFLTDEDILRVFSFQYAYNIVYREWCDSIGKNVKNVRAVKDIPFMPVSFFKTHRVVCGMFEPELVFESSGTTATVNSRHYVKYESLYEKSFTTCFEYFYGNIHEYCIIGLLPNYLERSNSSLVKMTDTLIRLSGNEYSGYYLYDFEALAALLRKLESEGRKTLLLGVTFALLDFAEQYSIPLKHTIIMDTGGMKGRKKEMTRAEVHGILKDSFGVPAVHSEYGMTELLSQAYSKSEGQYRCPPWMRILVREASDPFALHAAGRGLINVIDPANLYSCSFIATDDVGVAHPDYFEVWGRRDNSDLRGCSLLTL</sequence>
<dbReference type="GO" id="GO:0008218">
    <property type="term" value="P:bioluminescence"/>
    <property type="evidence" value="ECO:0007669"/>
    <property type="project" value="InterPro"/>
</dbReference>
<dbReference type="Proteomes" id="UP001209317">
    <property type="component" value="Unassembled WGS sequence"/>
</dbReference>
<protein>
    <submittedName>
        <fullName evidence="2">Acyl transferase</fullName>
    </submittedName>
</protein>
<gene>
    <name evidence="2" type="ORF">OD355_00135</name>
</gene>
<comment type="caution">
    <text evidence="2">The sequence shown here is derived from an EMBL/GenBank/DDBJ whole genome shotgun (WGS) entry which is preliminary data.</text>
</comment>
<dbReference type="GO" id="GO:0016740">
    <property type="term" value="F:transferase activity"/>
    <property type="evidence" value="ECO:0007669"/>
    <property type="project" value="UniProtKB-KW"/>
</dbReference>
<proteinExistence type="predicted"/>
<evidence type="ECO:0000313" key="3">
    <source>
        <dbReference type="Proteomes" id="UP001209317"/>
    </source>
</evidence>
<keyword evidence="3" id="KW-1185">Reference proteome</keyword>
<reference evidence="2" key="1">
    <citation type="submission" date="2022-10" db="EMBL/GenBank/DDBJ databases">
        <authorList>
            <person name="Kim H.S."/>
            <person name="Kim J.-S."/>
            <person name="Suh M.K."/>
            <person name="Eom M.K."/>
            <person name="Lee J.-S."/>
        </authorList>
    </citation>
    <scope>NUCLEOTIDE SEQUENCE</scope>
    <source>
        <strain evidence="2">LIP-5</strain>
    </source>
</reference>
<dbReference type="RefSeq" id="WP_263036409.1">
    <property type="nucleotide sequence ID" value="NZ_JAOTPL010000001.1"/>
</dbReference>
<dbReference type="InterPro" id="IPR007534">
    <property type="entry name" value="LuxE"/>
</dbReference>
<dbReference type="Pfam" id="PF04443">
    <property type="entry name" value="LuxE"/>
    <property type="match status" value="1"/>
</dbReference>
<dbReference type="AlphaFoldDB" id="A0AAE3LLP5"/>
<organism evidence="2 3">
    <name type="scientific">Haoranjiania flava</name>
    <dbReference type="NCBI Taxonomy" id="1856322"/>
    <lineage>
        <taxon>Bacteria</taxon>
        <taxon>Pseudomonadati</taxon>
        <taxon>Bacteroidota</taxon>
        <taxon>Chitinophagia</taxon>
        <taxon>Chitinophagales</taxon>
        <taxon>Chitinophagaceae</taxon>
        <taxon>Haoranjiania</taxon>
    </lineage>
</organism>
<keyword evidence="2" id="KW-0808">Transferase</keyword>
<dbReference type="GO" id="GO:0047474">
    <property type="term" value="F:long-chain fatty acid--protein ligase activity"/>
    <property type="evidence" value="ECO:0007669"/>
    <property type="project" value="InterPro"/>
</dbReference>
<feature type="domain" description="Acyl-protein synthetase LuxE" evidence="1">
    <location>
        <begin position="15"/>
        <end position="321"/>
    </location>
</feature>
<dbReference type="EMBL" id="JAOTPL010000001">
    <property type="protein sequence ID" value="MCU7692921.1"/>
    <property type="molecule type" value="Genomic_DNA"/>
</dbReference>
<evidence type="ECO:0000259" key="1">
    <source>
        <dbReference type="Pfam" id="PF04443"/>
    </source>
</evidence>
<accession>A0AAE3LLP5</accession>
<evidence type="ECO:0000313" key="2">
    <source>
        <dbReference type="EMBL" id="MCU7692921.1"/>
    </source>
</evidence>
<name>A0AAE3LLP5_9BACT</name>